<dbReference type="RefSeq" id="WP_285152470.1">
    <property type="nucleotide sequence ID" value="NZ_JASSPP010000001.1"/>
</dbReference>
<dbReference type="Pfam" id="PF08124">
    <property type="entry name" value="Lyase_8_N"/>
    <property type="match status" value="1"/>
</dbReference>
<proteinExistence type="predicted"/>
<dbReference type="InterPro" id="IPR038970">
    <property type="entry name" value="Lyase_8"/>
</dbReference>
<dbReference type="PANTHER" id="PTHR38481:SF1">
    <property type="entry name" value="HYALURONATE LYASE"/>
    <property type="match status" value="1"/>
</dbReference>
<evidence type="ECO:0000259" key="2">
    <source>
        <dbReference type="Pfam" id="PF08124"/>
    </source>
</evidence>
<evidence type="ECO:0000313" key="4">
    <source>
        <dbReference type="Proteomes" id="UP001225134"/>
    </source>
</evidence>
<accession>A0ABT7HHT1</accession>
<protein>
    <recommendedName>
        <fullName evidence="2">Polysaccharide lyase 8 N-terminal alpha-helical domain-containing protein</fullName>
    </recommendedName>
</protein>
<sequence>MKKLVLLSMMLATFSMSANNKVILNLEAKQNVENFVKKDNFEKIIDQWKDILIGYKYFDNSTQMKDLQKKQDEKTLKIWNSLNKEENRKYLWEFKNYDSASITKSYRNIEVLAISVMNPKSKYYLNQALLNDVIAALNWMKENRYNENLKADGNWWDYEIGTPRAINDIFVMLYPVLEKEYIKDYLKVITHFVPDANKNRGSVNPNLVVEATGANQIDISKVKILQSALLKDEKGLIYAKNCLNKVFPFVEKGDGFYKDGSFIQHDSVAYTGAYGNVLIDGLSQLMTLLENTKYNFGKANVERIDFWIKEAFSPIMYQGLTMSMVKGRSITRKKVYLSSSEIVRAIIRLAYVENNVYYKQLAKSYIQSNTLYDYIENLNSYRDIYLAKKIMQDKKIKALDLSENILKFYKNMDRVVYKK</sequence>
<keyword evidence="4" id="KW-1185">Reference proteome</keyword>
<comment type="caution">
    <text evidence="3">The sequence shown here is derived from an EMBL/GenBank/DDBJ whole genome shotgun (WGS) entry which is preliminary data.</text>
</comment>
<keyword evidence="1" id="KW-0732">Signal</keyword>
<dbReference type="Gene3D" id="1.50.10.100">
    <property type="entry name" value="Chondroitin AC/alginate lyase"/>
    <property type="match status" value="1"/>
</dbReference>
<feature type="signal peptide" evidence="1">
    <location>
        <begin position="1"/>
        <end position="18"/>
    </location>
</feature>
<dbReference type="InterPro" id="IPR012970">
    <property type="entry name" value="Lyase_8_alpha_N"/>
</dbReference>
<dbReference type="EMBL" id="JASSPP010000001">
    <property type="protein sequence ID" value="MDK9580071.1"/>
    <property type="molecule type" value="Genomic_DNA"/>
</dbReference>
<organism evidence="3 4">
    <name type="scientific">Sneathia sanguinegens</name>
    <dbReference type="NCBI Taxonomy" id="40543"/>
    <lineage>
        <taxon>Bacteria</taxon>
        <taxon>Fusobacteriati</taxon>
        <taxon>Fusobacteriota</taxon>
        <taxon>Fusobacteriia</taxon>
        <taxon>Fusobacteriales</taxon>
        <taxon>Leptotrichiaceae</taxon>
        <taxon>Sneathia</taxon>
    </lineage>
</organism>
<dbReference type="PANTHER" id="PTHR38481">
    <property type="entry name" value="HYALURONATE LYASE"/>
    <property type="match status" value="1"/>
</dbReference>
<evidence type="ECO:0000256" key="1">
    <source>
        <dbReference type="SAM" id="SignalP"/>
    </source>
</evidence>
<feature type="domain" description="Polysaccharide lyase 8 N-terminal alpha-helical" evidence="2">
    <location>
        <begin position="48"/>
        <end position="362"/>
    </location>
</feature>
<dbReference type="SUPFAM" id="SSF48230">
    <property type="entry name" value="Chondroitin AC/alginate lyase"/>
    <property type="match status" value="1"/>
</dbReference>
<evidence type="ECO:0000313" key="3">
    <source>
        <dbReference type="EMBL" id="MDK9580071.1"/>
    </source>
</evidence>
<dbReference type="InterPro" id="IPR008929">
    <property type="entry name" value="Chondroitin_lyas"/>
</dbReference>
<name>A0ABT7HHT1_9FUSO</name>
<feature type="chain" id="PRO_5045448397" description="Polysaccharide lyase 8 N-terminal alpha-helical domain-containing protein" evidence="1">
    <location>
        <begin position="19"/>
        <end position="419"/>
    </location>
</feature>
<dbReference type="Proteomes" id="UP001225134">
    <property type="component" value="Unassembled WGS sequence"/>
</dbReference>
<gene>
    <name evidence="3" type="ORF">QQA45_00805</name>
</gene>
<reference evidence="3 4" key="1">
    <citation type="submission" date="2023-06" db="EMBL/GenBank/DDBJ databases">
        <title>Antibody response to the Sneathia vaginalis cytopathogenic toxin A during pregnancy.</title>
        <authorList>
            <person name="Mccoy Z.T."/>
            <person name="Serrano M.G."/>
            <person name="Spaine K."/>
            <person name="Edwards D.J."/>
            <person name="Buck G.A."/>
            <person name="Jefferson K."/>
        </authorList>
    </citation>
    <scope>NUCLEOTIDE SEQUENCE [LARGE SCALE GENOMIC DNA]</scope>
    <source>
        <strain evidence="3 4">CCUG 42621</strain>
    </source>
</reference>